<evidence type="ECO:0000313" key="6">
    <source>
        <dbReference type="Proteomes" id="UP000440224"/>
    </source>
</evidence>
<dbReference type="OrthoDB" id="9810636at2"/>
<protein>
    <recommendedName>
        <fullName evidence="7">Zinc ABC transporter substrate-binding protein</fullName>
    </recommendedName>
</protein>
<evidence type="ECO:0000256" key="2">
    <source>
        <dbReference type="ARBA" id="ARBA00022448"/>
    </source>
</evidence>
<dbReference type="SUPFAM" id="SSF53807">
    <property type="entry name" value="Helical backbone' metal receptor"/>
    <property type="match status" value="1"/>
</dbReference>
<feature type="region of interest" description="Disordered" evidence="4">
    <location>
        <begin position="116"/>
        <end position="187"/>
    </location>
</feature>
<dbReference type="InterPro" id="IPR006127">
    <property type="entry name" value="ZnuA-like"/>
</dbReference>
<evidence type="ECO:0008006" key="7">
    <source>
        <dbReference type="Google" id="ProtNLM"/>
    </source>
</evidence>
<dbReference type="PANTHER" id="PTHR42953">
    <property type="entry name" value="HIGH-AFFINITY ZINC UPTAKE SYSTEM PROTEIN ZNUA-RELATED"/>
    <property type="match status" value="1"/>
</dbReference>
<feature type="compositionally biased region" description="Basic and acidic residues" evidence="4">
    <location>
        <begin position="143"/>
        <end position="176"/>
    </location>
</feature>
<dbReference type="Gene3D" id="3.40.50.1980">
    <property type="entry name" value="Nitrogenase molybdenum iron protein domain"/>
    <property type="match status" value="2"/>
</dbReference>
<comment type="caution">
    <text evidence="5">The sequence shown here is derived from an EMBL/GenBank/DDBJ whole genome shotgun (WGS) entry which is preliminary data.</text>
</comment>
<comment type="similarity">
    <text evidence="1">Belongs to the bacterial solute-binding protein 9 family.</text>
</comment>
<reference evidence="5 6" key="1">
    <citation type="submission" date="2019-10" db="EMBL/GenBank/DDBJ databases">
        <title>A soil myxobacterium in the family Polyangiaceae.</title>
        <authorList>
            <person name="Li Y."/>
            <person name="Wang J."/>
        </authorList>
    </citation>
    <scope>NUCLEOTIDE SEQUENCE [LARGE SCALE GENOMIC DNA]</scope>
    <source>
        <strain evidence="5 6">DSM 14734</strain>
    </source>
</reference>
<sequence>MTPKLATVLRSIVLVLVVLVAAACNRSKGGPAAASDKPRVAVSIFPLWDIARRVAGDGLDVVLVLPPGRSEHSYDPTPKEMAQVAKSKLGVSVGLGMDGWLEKIVRGAAGTDVPIVQLGPKANPRRMTAEEVGAEAAEEGEDHDEHAKHDDGREHDDGDHTPKPEPKGAAKGEHDHHGHHHAHGAEDPHFWLDPVRMKAVVPMLVEAFVKLDPKGAEGYTARGKAVEAELDKLHAGLEARAKGWTKKTIVTFHGSMGYFAERYGLQIAAVIEPFPGKEPTARYVKDVLSAMEKSKAAALFSEPQLDRRPAQVIADQAKLPLFELDPIGGSAGAETYEELLQKNAAVLDKALQ</sequence>
<dbReference type="InterPro" id="IPR050492">
    <property type="entry name" value="Bact_metal-bind_prot9"/>
</dbReference>
<dbReference type="GO" id="GO:0030001">
    <property type="term" value="P:metal ion transport"/>
    <property type="evidence" value="ECO:0007669"/>
    <property type="project" value="InterPro"/>
</dbReference>
<dbReference type="EMBL" id="WJIE01000014">
    <property type="protein sequence ID" value="MRG96874.1"/>
    <property type="molecule type" value="Genomic_DNA"/>
</dbReference>
<evidence type="ECO:0000256" key="3">
    <source>
        <dbReference type="ARBA" id="ARBA00022729"/>
    </source>
</evidence>
<keyword evidence="3" id="KW-0732">Signal</keyword>
<dbReference type="GO" id="GO:0046872">
    <property type="term" value="F:metal ion binding"/>
    <property type="evidence" value="ECO:0007669"/>
    <property type="project" value="InterPro"/>
</dbReference>
<keyword evidence="6" id="KW-1185">Reference proteome</keyword>
<dbReference type="RefSeq" id="WP_153823674.1">
    <property type="nucleotide sequence ID" value="NZ_WJIE01000014.1"/>
</dbReference>
<dbReference type="Proteomes" id="UP000440224">
    <property type="component" value="Unassembled WGS sequence"/>
</dbReference>
<evidence type="ECO:0000313" key="5">
    <source>
        <dbReference type="EMBL" id="MRG96874.1"/>
    </source>
</evidence>
<dbReference type="AlphaFoldDB" id="A0A6N7Q3J6"/>
<dbReference type="Pfam" id="PF01297">
    <property type="entry name" value="ZnuA"/>
    <property type="match status" value="1"/>
</dbReference>
<evidence type="ECO:0000256" key="1">
    <source>
        <dbReference type="ARBA" id="ARBA00011028"/>
    </source>
</evidence>
<accession>A0A6N7Q3J6</accession>
<feature type="compositionally biased region" description="Acidic residues" evidence="4">
    <location>
        <begin position="132"/>
        <end position="142"/>
    </location>
</feature>
<dbReference type="PANTHER" id="PTHR42953:SF3">
    <property type="entry name" value="HIGH-AFFINITY ZINC UPTAKE SYSTEM PROTEIN ZNUA"/>
    <property type="match status" value="1"/>
</dbReference>
<proteinExistence type="inferred from homology"/>
<keyword evidence="2" id="KW-0813">Transport</keyword>
<name>A0A6N7Q3J6_9BACT</name>
<evidence type="ECO:0000256" key="4">
    <source>
        <dbReference type="SAM" id="MobiDB-lite"/>
    </source>
</evidence>
<organism evidence="5 6">
    <name type="scientific">Polyangium spumosum</name>
    <dbReference type="NCBI Taxonomy" id="889282"/>
    <lineage>
        <taxon>Bacteria</taxon>
        <taxon>Pseudomonadati</taxon>
        <taxon>Myxococcota</taxon>
        <taxon>Polyangia</taxon>
        <taxon>Polyangiales</taxon>
        <taxon>Polyangiaceae</taxon>
        <taxon>Polyangium</taxon>
    </lineage>
</organism>
<gene>
    <name evidence="5" type="ORF">GF068_33865</name>
</gene>